<keyword evidence="2" id="KW-0949">S-adenosyl-L-methionine</keyword>
<keyword evidence="8" id="KW-1185">Reference proteome</keyword>
<keyword evidence="4" id="KW-0408">Iron</keyword>
<evidence type="ECO:0000256" key="3">
    <source>
        <dbReference type="ARBA" id="ARBA00022723"/>
    </source>
</evidence>
<dbReference type="Proteomes" id="UP001597296">
    <property type="component" value="Unassembled WGS sequence"/>
</dbReference>
<dbReference type="SFLD" id="SFLDS00029">
    <property type="entry name" value="Radical_SAM"/>
    <property type="match status" value="1"/>
</dbReference>
<dbReference type="Pfam" id="PF02310">
    <property type="entry name" value="B12-binding"/>
    <property type="match status" value="1"/>
</dbReference>
<dbReference type="NCBIfam" id="TIGR03975">
    <property type="entry name" value="rSAM_ocin_1"/>
    <property type="match status" value="1"/>
</dbReference>
<evidence type="ECO:0000259" key="6">
    <source>
        <dbReference type="PROSITE" id="PS51332"/>
    </source>
</evidence>
<comment type="cofactor">
    <cofactor evidence="1">
        <name>[4Fe-4S] cluster</name>
        <dbReference type="ChEBI" id="CHEBI:49883"/>
    </cofactor>
</comment>
<dbReference type="InterPro" id="IPR006158">
    <property type="entry name" value="Cobalamin-bd"/>
</dbReference>
<dbReference type="Gene3D" id="3.20.20.70">
    <property type="entry name" value="Aldolase class I"/>
    <property type="match status" value="1"/>
</dbReference>
<dbReference type="PANTHER" id="PTHR43409:SF7">
    <property type="entry name" value="BLL1977 PROTEIN"/>
    <property type="match status" value="1"/>
</dbReference>
<dbReference type="SMART" id="SM00729">
    <property type="entry name" value="Elp3"/>
    <property type="match status" value="1"/>
</dbReference>
<dbReference type="InterPro" id="IPR007197">
    <property type="entry name" value="rSAM"/>
</dbReference>
<dbReference type="SUPFAM" id="SSF102114">
    <property type="entry name" value="Radical SAM enzymes"/>
    <property type="match status" value="1"/>
</dbReference>
<comment type="caution">
    <text evidence="7">The sequence shown here is derived from an EMBL/GenBank/DDBJ whole genome shotgun (WGS) entry which is preliminary data.</text>
</comment>
<evidence type="ECO:0000313" key="8">
    <source>
        <dbReference type="Proteomes" id="UP001597296"/>
    </source>
</evidence>
<reference evidence="8" key="1">
    <citation type="journal article" date="2019" name="Int. J. Syst. Evol. Microbiol.">
        <title>The Global Catalogue of Microorganisms (GCM) 10K type strain sequencing project: providing services to taxonomists for standard genome sequencing and annotation.</title>
        <authorList>
            <consortium name="The Broad Institute Genomics Platform"/>
            <consortium name="The Broad Institute Genome Sequencing Center for Infectious Disease"/>
            <person name="Wu L."/>
            <person name="Ma J."/>
        </authorList>
    </citation>
    <scope>NUCLEOTIDE SEQUENCE [LARGE SCALE GENOMIC DNA]</scope>
    <source>
        <strain evidence="8">KCTC 15012</strain>
    </source>
</reference>
<dbReference type="SFLD" id="SFLDF00324">
    <property type="entry name" value="bacteriocin_maturation"/>
    <property type="match status" value="1"/>
</dbReference>
<dbReference type="InterPro" id="IPR058240">
    <property type="entry name" value="rSAM_sf"/>
</dbReference>
<name>A0ABW5CBJ3_9PROT</name>
<proteinExistence type="predicted"/>
<dbReference type="PANTHER" id="PTHR43409">
    <property type="entry name" value="ANAEROBIC MAGNESIUM-PROTOPORPHYRIN IX MONOMETHYL ESTER CYCLASE-RELATED"/>
    <property type="match status" value="1"/>
</dbReference>
<dbReference type="InterPro" id="IPR051198">
    <property type="entry name" value="BchE-like"/>
</dbReference>
<gene>
    <name evidence="7" type="ORF">ACFSNB_10485</name>
</gene>
<protein>
    <submittedName>
        <fullName evidence="7">RiPP maturation radical SAM C-methyltransferase</fullName>
    </submittedName>
</protein>
<dbReference type="InterPro" id="IPR013785">
    <property type="entry name" value="Aldolase_TIM"/>
</dbReference>
<evidence type="ECO:0000256" key="5">
    <source>
        <dbReference type="ARBA" id="ARBA00023014"/>
    </source>
</evidence>
<dbReference type="InterPro" id="IPR006638">
    <property type="entry name" value="Elp3/MiaA/NifB-like_rSAM"/>
</dbReference>
<dbReference type="Gene3D" id="3.40.50.280">
    <property type="entry name" value="Cobalamin-binding domain"/>
    <property type="match status" value="1"/>
</dbReference>
<dbReference type="RefSeq" id="WP_377316247.1">
    <property type="nucleotide sequence ID" value="NZ_JBHUIY010000018.1"/>
</dbReference>
<dbReference type="EMBL" id="JBHUIY010000018">
    <property type="protein sequence ID" value="MFD2234232.1"/>
    <property type="molecule type" value="Genomic_DNA"/>
</dbReference>
<keyword evidence="3" id="KW-0479">Metal-binding</keyword>
<evidence type="ECO:0000256" key="4">
    <source>
        <dbReference type="ARBA" id="ARBA00023004"/>
    </source>
</evidence>
<evidence type="ECO:0000313" key="7">
    <source>
        <dbReference type="EMBL" id="MFD2234232.1"/>
    </source>
</evidence>
<keyword evidence="5" id="KW-0411">Iron-sulfur</keyword>
<dbReference type="Pfam" id="PF04055">
    <property type="entry name" value="Radical_SAM"/>
    <property type="match status" value="1"/>
</dbReference>
<dbReference type="SFLD" id="SFLDG01082">
    <property type="entry name" value="B12-binding_domain_containing"/>
    <property type="match status" value="1"/>
</dbReference>
<evidence type="ECO:0000256" key="1">
    <source>
        <dbReference type="ARBA" id="ARBA00001966"/>
    </source>
</evidence>
<sequence length="598" mass="66957">MHGDTDSAVLLIVPPFYAYGHPSLGTAVLKSALKKKGISSAVLYANALYARRIGVEFYRDIMAVVSPDELYQEQIFSPSAHGVAPAPAPAPAAPRGESFYTRYYELFANKRTSLSDQELARARDAIPGFLAAVVEEVRRVRPRIVGLSSLYSQVNASLAIARAVKQALPEVTVVIGGTNCYGEMGRELARFAHVDYLFDGEADLTFPAFCENRLAGGEPPADRLIRCAPVESLEDQDLPDYDDFLAQYPPDERKDIFLYLETSRGCWWGVKNRCQFCGISYEGMSFRTMSPRKAAAQLCAMRRRYPEYKLYYACDSVFPDEFFDEFFDGLTEGGFDGSLFYQIKPMFDIDRLRKMKAHGVDMLGPGIESLSTRHLKMMKKGTTAATNIAVLRNCKELGIEAKWNHLVALPNDAAEDYDEISDRLPLLQHLDPPIITPIYLQRYSPYFDRHDEHGITGLRPMGGYGKSFPGDIDLMKLAYNFDGEMNSDVRSHPEILARFMLEIGKWYDRWSANPAELVVFREGKRLLVRDTRDCAVEEVTEIDAAEMEQLRACRSFRPRTLVDGDMSGLVKRGFVAEIDGGFLTLVCGTGALAEPAGR</sequence>
<dbReference type="PROSITE" id="PS51332">
    <property type="entry name" value="B12_BINDING"/>
    <property type="match status" value="1"/>
</dbReference>
<evidence type="ECO:0000256" key="2">
    <source>
        <dbReference type="ARBA" id="ARBA00022691"/>
    </source>
</evidence>
<feature type="domain" description="B12-binding" evidence="6">
    <location>
        <begin position="86"/>
        <end position="220"/>
    </location>
</feature>
<dbReference type="InterPro" id="IPR023984">
    <property type="entry name" value="rSAM_ocin_1"/>
</dbReference>
<organism evidence="7 8">
    <name type="scientific">Phaeospirillum tilakii</name>
    <dbReference type="NCBI Taxonomy" id="741673"/>
    <lineage>
        <taxon>Bacteria</taxon>
        <taxon>Pseudomonadati</taxon>
        <taxon>Pseudomonadota</taxon>
        <taxon>Alphaproteobacteria</taxon>
        <taxon>Rhodospirillales</taxon>
        <taxon>Rhodospirillaceae</taxon>
        <taxon>Phaeospirillum</taxon>
    </lineage>
</organism>
<accession>A0ABW5CBJ3</accession>